<comment type="similarity">
    <text evidence="1">Belongs to the DedA family.</text>
</comment>
<comment type="caution">
    <text evidence="4">The sequence shown here is derived from an EMBL/GenBank/DDBJ whole genome shotgun (WGS) entry which is preliminary data.</text>
</comment>
<dbReference type="PANTHER" id="PTHR42709">
    <property type="entry name" value="ALKALINE PHOSPHATASE LIKE PROTEIN"/>
    <property type="match status" value="1"/>
</dbReference>
<feature type="transmembrane region" description="Helical" evidence="2">
    <location>
        <begin position="12"/>
        <end position="29"/>
    </location>
</feature>
<keyword evidence="2" id="KW-1133">Transmembrane helix</keyword>
<evidence type="ECO:0000313" key="4">
    <source>
        <dbReference type="EMBL" id="GIO27544.1"/>
    </source>
</evidence>
<feature type="transmembrane region" description="Helical" evidence="2">
    <location>
        <begin position="174"/>
        <end position="193"/>
    </location>
</feature>
<feature type="transmembrane region" description="Helical" evidence="2">
    <location>
        <begin position="104"/>
        <end position="126"/>
    </location>
</feature>
<dbReference type="GO" id="GO:0005886">
    <property type="term" value="C:plasma membrane"/>
    <property type="evidence" value="ECO:0007669"/>
    <property type="project" value="TreeGrafter"/>
</dbReference>
<accession>A0A919X841</accession>
<keyword evidence="2" id="KW-0472">Membrane</keyword>
<evidence type="ECO:0000256" key="1">
    <source>
        <dbReference type="ARBA" id="ARBA00010792"/>
    </source>
</evidence>
<dbReference type="InterPro" id="IPR032816">
    <property type="entry name" value="VTT_dom"/>
</dbReference>
<dbReference type="Proteomes" id="UP000676917">
    <property type="component" value="Unassembled WGS sequence"/>
</dbReference>
<dbReference type="RefSeq" id="WP_212921029.1">
    <property type="nucleotide sequence ID" value="NZ_BORP01000004.1"/>
</dbReference>
<dbReference type="PANTHER" id="PTHR42709:SF9">
    <property type="entry name" value="ALKALINE PHOSPHATASE LIKE PROTEIN"/>
    <property type="match status" value="1"/>
</dbReference>
<dbReference type="AlphaFoldDB" id="A0A919X841"/>
<proteinExistence type="inferred from homology"/>
<reference evidence="4" key="1">
    <citation type="submission" date="2021-03" db="EMBL/GenBank/DDBJ databases">
        <title>Antimicrobial resistance genes in bacteria isolated from Japanese honey, and their potential for conferring macrolide and lincosamide resistance in the American foulbrood pathogen Paenibacillus larvae.</title>
        <authorList>
            <person name="Okamoto M."/>
            <person name="Kumagai M."/>
            <person name="Kanamori H."/>
            <person name="Takamatsu D."/>
        </authorList>
    </citation>
    <scope>NUCLEOTIDE SEQUENCE</scope>
    <source>
        <strain evidence="4">J43TS3</strain>
    </source>
</reference>
<gene>
    <name evidence="4" type="ORF">J43TS3_21550</name>
</gene>
<organism evidence="4 5">
    <name type="scientific">Ornithinibacillus bavariensis</name>
    <dbReference type="NCBI Taxonomy" id="545502"/>
    <lineage>
        <taxon>Bacteria</taxon>
        <taxon>Bacillati</taxon>
        <taxon>Bacillota</taxon>
        <taxon>Bacilli</taxon>
        <taxon>Bacillales</taxon>
        <taxon>Bacillaceae</taxon>
        <taxon>Ornithinibacillus</taxon>
    </lineage>
</organism>
<evidence type="ECO:0000259" key="3">
    <source>
        <dbReference type="Pfam" id="PF09335"/>
    </source>
</evidence>
<dbReference type="Pfam" id="PF09335">
    <property type="entry name" value="VTT_dom"/>
    <property type="match status" value="1"/>
</dbReference>
<evidence type="ECO:0000256" key="2">
    <source>
        <dbReference type="SAM" id="Phobius"/>
    </source>
</evidence>
<feature type="domain" description="VTT" evidence="3">
    <location>
        <begin position="29"/>
        <end position="155"/>
    </location>
</feature>
<feature type="transmembrane region" description="Helical" evidence="2">
    <location>
        <begin position="49"/>
        <end position="71"/>
    </location>
</feature>
<dbReference type="InterPro" id="IPR051311">
    <property type="entry name" value="DedA_domain"/>
</dbReference>
<keyword evidence="5" id="KW-1185">Reference proteome</keyword>
<sequence>MDMWNDLISQYGYIAIFFLLTLGVIGLPIPDEVLMTYLGYITSTGKMSYLLTVLFGVAGSIVGITISYILGIKLGEPFIRKYGPKFFIKEKAVKRTKLLFHKHGAYMLFACYFIPGVRHVAAYLAGITGYKYRPFALFAYSGAVVWVLVFVTLGNRLGSHWEIIFSFISRYTKIMLIILGIGAIIAILYYFFFKRMKSST</sequence>
<feature type="transmembrane region" description="Helical" evidence="2">
    <location>
        <begin position="132"/>
        <end position="153"/>
    </location>
</feature>
<evidence type="ECO:0000313" key="5">
    <source>
        <dbReference type="Proteomes" id="UP000676917"/>
    </source>
</evidence>
<protein>
    <submittedName>
        <fullName evidence="4">Alkaline phosphatase</fullName>
    </submittedName>
</protein>
<dbReference type="EMBL" id="BORP01000004">
    <property type="protein sequence ID" value="GIO27544.1"/>
    <property type="molecule type" value="Genomic_DNA"/>
</dbReference>
<name>A0A919X841_9BACI</name>
<keyword evidence="2" id="KW-0812">Transmembrane</keyword>